<reference evidence="1 2" key="1">
    <citation type="submission" date="2019-12" db="EMBL/GenBank/DDBJ databases">
        <authorList>
            <person name="Yuan C.-G."/>
        </authorList>
    </citation>
    <scope>NUCLEOTIDE SEQUENCE [LARGE SCALE GENOMIC DNA]</scope>
    <source>
        <strain evidence="1 2">KCTC 23863</strain>
    </source>
</reference>
<comment type="caution">
    <text evidence="1">The sequence shown here is derived from an EMBL/GenBank/DDBJ whole genome shotgun (WGS) entry which is preliminary data.</text>
</comment>
<reference evidence="1 2" key="2">
    <citation type="submission" date="2020-01" db="EMBL/GenBank/DDBJ databases">
        <title>Microvirga sp. nov., an arsenate reduction bacterium isolated from Tibet hotspring sediments.</title>
        <authorList>
            <person name="Xian W.-D."/>
            <person name="Li W.-J."/>
        </authorList>
    </citation>
    <scope>NUCLEOTIDE SEQUENCE [LARGE SCALE GENOMIC DNA]</scope>
    <source>
        <strain evidence="1 2">KCTC 23863</strain>
    </source>
</reference>
<dbReference type="EMBL" id="WURB01000059">
    <property type="protein sequence ID" value="MXQ14891.1"/>
    <property type="molecule type" value="Genomic_DNA"/>
</dbReference>
<organism evidence="1 2">
    <name type="scientific">Microvirga makkahensis</name>
    <dbReference type="NCBI Taxonomy" id="1128670"/>
    <lineage>
        <taxon>Bacteria</taxon>
        <taxon>Pseudomonadati</taxon>
        <taxon>Pseudomonadota</taxon>
        <taxon>Alphaproteobacteria</taxon>
        <taxon>Hyphomicrobiales</taxon>
        <taxon>Methylobacteriaceae</taxon>
        <taxon>Microvirga</taxon>
    </lineage>
</organism>
<evidence type="ECO:0000313" key="1">
    <source>
        <dbReference type="EMBL" id="MXQ14891.1"/>
    </source>
</evidence>
<protein>
    <submittedName>
        <fullName evidence="1">Uncharacterized protein</fullName>
    </submittedName>
</protein>
<dbReference type="AlphaFoldDB" id="A0A7X3MX49"/>
<dbReference type="RefSeq" id="WP_160888593.1">
    <property type="nucleotide sequence ID" value="NZ_WURB01000059.1"/>
</dbReference>
<gene>
    <name evidence="1" type="ORF">GR328_26345</name>
</gene>
<keyword evidence="2" id="KW-1185">Reference proteome</keyword>
<evidence type="ECO:0000313" key="2">
    <source>
        <dbReference type="Proteomes" id="UP000436483"/>
    </source>
</evidence>
<dbReference type="OrthoDB" id="4770405at2"/>
<name>A0A7X3MX49_9HYPH</name>
<dbReference type="Proteomes" id="UP000436483">
    <property type="component" value="Unassembled WGS sequence"/>
</dbReference>
<proteinExistence type="predicted"/>
<accession>A0A7X3MX49</accession>
<sequence length="144" mass="16104">MGLYIGSEMLGTARLVRYVPLKHSTRRTTEPWTASGLETTIRVFAQLYAELLERFPAKDIAQRFQFSFTTNRPVAPKLLETIADIAAGAKRRHPKLSRTLVRWSNLGTAEAAWFFRLFSVDGGGAGLWDQRNLLSQNPAVSSGH</sequence>